<protein>
    <submittedName>
        <fullName evidence="1">Uncharacterized protein</fullName>
    </submittedName>
</protein>
<evidence type="ECO:0000313" key="2">
    <source>
        <dbReference type="Proteomes" id="UP000596437"/>
    </source>
</evidence>
<accession>A0A7R8ML78</accession>
<keyword evidence="2" id="KW-1185">Reference proteome</keyword>
<dbReference type="EMBL" id="LR881107">
    <property type="protein sequence ID" value="CAD5239790.1"/>
    <property type="molecule type" value="Genomic_DNA"/>
</dbReference>
<name>A0A7R8ML78_9CAUD</name>
<dbReference type="Proteomes" id="UP000596437">
    <property type="component" value="Chromosome"/>
</dbReference>
<proteinExistence type="predicted"/>
<gene>
    <name evidence="1" type="ORF">JLDGIFFK_00056</name>
</gene>
<organism evidence="1 2">
    <name type="scientific">Klebsiella phage vB_KppS-Samwise</name>
    <dbReference type="NCBI Taxonomy" id="2762815"/>
    <lineage>
        <taxon>Viruses</taxon>
        <taxon>Duplodnaviria</taxon>
        <taxon>Heunggongvirae</taxon>
        <taxon>Uroviricota</taxon>
        <taxon>Caudoviricetes</taxon>
        <taxon>Drexlerviridae</taxon>
        <taxon>Tempevirinae</taxon>
        <taxon>Henuseptimavirus</taxon>
        <taxon>Henuseptimavirus samwise</taxon>
    </lineage>
</organism>
<sequence length="61" mass="6998">MKWKVKLTIRRMGRQCRSCKQVFECEVSASSEVEAAQFAKELSGADPETHKFSIDYLRSLS</sequence>
<evidence type="ECO:0000313" key="1">
    <source>
        <dbReference type="EMBL" id="CAD5239790.1"/>
    </source>
</evidence>
<reference evidence="1 2" key="1">
    <citation type="submission" date="2020-09" db="EMBL/GenBank/DDBJ databases">
        <authorList>
            <person name="Jameson E."/>
        </authorList>
    </citation>
    <scope>NUCLEOTIDE SEQUENCE [LARGE SCALE GENOMIC DNA]</scope>
</reference>